<dbReference type="GO" id="GO:0005829">
    <property type="term" value="C:cytosol"/>
    <property type="evidence" value="ECO:0007669"/>
    <property type="project" value="UniProtKB-UniRule"/>
</dbReference>
<comment type="subunit">
    <text evidence="1">Component of the ribosome quality control complex (RQC).</text>
</comment>
<protein>
    <recommendedName>
        <fullName evidence="1">E3 ubiquitin-protein ligase listerin</fullName>
        <ecNumber evidence="1">2.3.2.27</ecNumber>
    </recommendedName>
    <alternativeName>
        <fullName evidence="1">RING-type E3 ubiquitin transferase listerin</fullName>
    </alternativeName>
</protein>
<keyword evidence="1" id="KW-0863">Zinc-finger</keyword>
<proteinExistence type="inferred from homology"/>
<dbReference type="Pfam" id="PF22999">
    <property type="entry name" value="LTN1_E3_ligase_6th"/>
    <property type="match status" value="1"/>
</dbReference>
<dbReference type="PANTHER" id="PTHR12389:SF0">
    <property type="entry name" value="E3 UBIQUITIN-PROTEIN LIGASE LISTERIN"/>
    <property type="match status" value="1"/>
</dbReference>
<comment type="function">
    <text evidence="1">E3 ubiquitin-protein ligase. Component of the ribosome quality control complex (RQC), a ribosome-associated complex that mediates ubiquitination and extraction of incompletely synthesized nascent chains for proteasomal degradation.</text>
</comment>
<gene>
    <name evidence="6" type="ORF">FOA43_003283</name>
</gene>
<dbReference type="InterPro" id="IPR054478">
    <property type="entry name" value="LTN1_UBC"/>
</dbReference>
<dbReference type="GO" id="GO:0072344">
    <property type="term" value="P:rescue of stalled ribosome"/>
    <property type="evidence" value="ECO:0007669"/>
    <property type="project" value="UniProtKB-UniRule"/>
</dbReference>
<keyword evidence="1" id="KW-0833">Ubl conjugation pathway</keyword>
<evidence type="ECO:0000259" key="3">
    <source>
        <dbReference type="Pfam" id="PF22958"/>
    </source>
</evidence>
<keyword evidence="7" id="KW-1185">Reference proteome</keyword>
<dbReference type="EC" id="2.3.2.27" evidence="1"/>
<organism evidence="6 7">
    <name type="scientific">Eeniella nana</name>
    <name type="common">Yeast</name>
    <name type="synonym">Brettanomyces nanus</name>
    <dbReference type="NCBI Taxonomy" id="13502"/>
    <lineage>
        <taxon>Eukaryota</taxon>
        <taxon>Fungi</taxon>
        <taxon>Dikarya</taxon>
        <taxon>Ascomycota</taxon>
        <taxon>Saccharomycotina</taxon>
        <taxon>Pichiomycetes</taxon>
        <taxon>Pichiales</taxon>
        <taxon>Pichiaceae</taxon>
        <taxon>Brettanomyces</taxon>
    </lineage>
</organism>
<feature type="domain" description="E3 ubiquitin-protein ligase listerin N-terminal" evidence="3">
    <location>
        <begin position="45"/>
        <end position="365"/>
    </location>
</feature>
<comment type="similarity">
    <text evidence="1">Belongs to the LTN1 family.</text>
</comment>
<keyword evidence="2" id="KW-0175">Coiled coil</keyword>
<evidence type="ECO:0000259" key="4">
    <source>
        <dbReference type="Pfam" id="PF22999"/>
    </source>
</evidence>
<keyword evidence="1" id="KW-0862">Zinc</keyword>
<dbReference type="GO" id="GO:0043023">
    <property type="term" value="F:ribosomal large subunit binding"/>
    <property type="evidence" value="ECO:0007669"/>
    <property type="project" value="TreeGrafter"/>
</dbReference>
<feature type="domain" description="E3 ubiquitin-protein ligase listerin ubiquitin conjugating" evidence="5">
    <location>
        <begin position="1381"/>
        <end position="1462"/>
    </location>
</feature>
<dbReference type="InterPro" id="IPR054476">
    <property type="entry name" value="Ltn1_N"/>
</dbReference>
<dbReference type="GO" id="GO:0061630">
    <property type="term" value="F:ubiquitin protein ligase activity"/>
    <property type="evidence" value="ECO:0007669"/>
    <property type="project" value="UniProtKB-UniRule"/>
</dbReference>
<feature type="domain" description="E3 ubiquitin-protein ligase listerin HEAT repeat region" evidence="4">
    <location>
        <begin position="1168"/>
        <end position="1369"/>
    </location>
</feature>
<comment type="catalytic activity">
    <reaction evidence="1">
        <text>S-ubiquitinyl-[E2 ubiquitin-conjugating enzyme]-L-cysteine + [acceptor protein]-L-lysine = [E2 ubiquitin-conjugating enzyme]-L-cysteine + N(6)-ubiquitinyl-[acceptor protein]-L-lysine.</text>
        <dbReference type="EC" id="2.3.2.27"/>
    </reaction>
</comment>
<dbReference type="GO" id="GO:1990112">
    <property type="term" value="C:RQC complex"/>
    <property type="evidence" value="ECO:0007669"/>
    <property type="project" value="UniProtKB-UniRule"/>
</dbReference>
<comment type="pathway">
    <text evidence="1">Protein modification; protein ubiquitination.</text>
</comment>
<dbReference type="OrthoDB" id="6108at2759"/>
<evidence type="ECO:0000256" key="1">
    <source>
        <dbReference type="RuleBase" id="RU367090"/>
    </source>
</evidence>
<dbReference type="InterPro" id="IPR039795">
    <property type="entry name" value="LTN1/Rkr1"/>
</dbReference>
<sequence length="1503" mass="171684">MGFGFGSNFGSTSSFGDVEGGLGTNGFEVSLNYITGVPDANILPSNDLQLCFKGFQKRDNTTREKSIANLLKLIELDPKQIDKDLVIISWCQVYAKLSIDESKRVRAVTHEIQSKFVSTLGKKYAKYLKDTIGIWVAGLFDSDRSVCRACKTSILRAFGNDTTKTSNLWKIYFHQIVNYCYQVFAIETMNTLSDERFADKDEIKTKYQRVTLGAVLLFVQALNKLKEDDIGLKEKTKDLMSKILENKRFQDLFSNKDTHIKKAMYQLTRVLLTNEQVICLLDDQFFSKFASAALFGLKINKHINPIVYSGAVISMLDALVVLTRHDSSFWTTTKNADAYLLGILRLGSLNSDPVYYEVLSILLDILPQSYLDSFEKLNIYLTVLENDLDREKISAFQERAWKCYLKLVRSFLSRLEEDNSDTVITSVTSHVIQYLDTPRSLSKSFVIEFSTLKEFSSGSIDVLSDINSGIMNSLPCRRIEFQDFKVPSIVHETQFLDNFVTVLAANKSDLLEVLLANSIDALKDETEEHPTLSLSIIDIYIKKNFTSYRSAVDELIPSLDKYLSLDYIDQPLRVLVDYSNSKFCNTSILASLVNSIFIKLHKLNQESSLLKDISHIKGFEVKQAPDIRKYLLERSQNEAVNTHASEDSTLFKFLTPKILINMFNNADTSEKFHLFVSGCLLHYQEDPLIEFASETPKFIESLYQYLDDEDASELLSKLETRLTDKTFKSACFKALLSTIESRTITPELLIHVKDFDMKTWVDFLPGEILSEIEAVLPSQPDNRLVISNPFGTGIYWFTDGKGERLDNESIPQLIRKALFYTTVLKDYPKLVDDKPTLVVELAVLGQIALDYILLKDSPSEAIQTASSSLENDSLDMLKSLFKECTLKDVLTTKELPFKAAKYLFQMLNNENQCCKYYFYRVYQRIVQSFNESTDYIPELAGSPVKISILLNYDKKLLVSKDLFRLRNGTAASLVGLRSSEDIIRKGLPSIVLLNKLIDLDVDYEIPEDLELFPPQRFMMVLSSINNWPDCETAYDPEFISVRVALMEFVQNYVNGIYHICDTDYPSSIIDKVFDLGLRLLTESISVINSGNGTMELTYCTLKTYLLLNNYSDQIEEWEDNVEDIEKELVDLLFKRLQMPGSSRADHLVNGLLPNIFFKLIPAKMIVSQYDKFYGVLMDTPSIDTERIIVSLLAQLIPIVQDGLVVESTLDKAKLESAKIPEQLLQIVRNEHECSEQKYLWSWLLILCHFNKITHQLRESYISQLGEELISEFLTYLVTGIDVIRFKVPVDMDTTYSYNYSVIDAGSVEVEDEMKKLLVNLLFMTMKYIGGSTIQKWYNSIRDKQLKTSTDGFITKYISGTLIDDILETLSSKEKIEDETFKIKVNRATNEIKCACDIDDQTMEISIILPADYPLSQIAVKGISRVGVDEKKWKSWLLSCRYVINFQNVSILDAVKHFRENVQANFENYDDCAICYSIINIIDHSTPNKMVQELRCIYMSSLQK</sequence>
<dbReference type="GO" id="GO:0008270">
    <property type="term" value="F:zinc ion binding"/>
    <property type="evidence" value="ECO:0007669"/>
    <property type="project" value="UniProtKB-KW"/>
</dbReference>
<dbReference type="GeneID" id="62196683"/>
<dbReference type="Proteomes" id="UP000662931">
    <property type="component" value="Chromosome 4"/>
</dbReference>
<dbReference type="InterPro" id="IPR054477">
    <property type="entry name" value="LTN1_E3_ligase_6th"/>
</dbReference>
<evidence type="ECO:0000313" key="6">
    <source>
        <dbReference type="EMBL" id="QPG75897.1"/>
    </source>
</evidence>
<dbReference type="GO" id="GO:1990116">
    <property type="term" value="P:ribosome-associated ubiquitin-dependent protein catabolic process"/>
    <property type="evidence" value="ECO:0007669"/>
    <property type="project" value="UniProtKB-UniRule"/>
</dbReference>
<evidence type="ECO:0000256" key="2">
    <source>
        <dbReference type="SAM" id="Coils"/>
    </source>
</evidence>
<reference evidence="6" key="1">
    <citation type="submission" date="2020-10" db="EMBL/GenBank/DDBJ databases">
        <authorList>
            <person name="Roach M.J.R."/>
        </authorList>
    </citation>
    <scope>NUCLEOTIDE SEQUENCE</scope>
    <source>
        <strain evidence="6">CBS 1945</strain>
    </source>
</reference>
<dbReference type="Pfam" id="PF23009">
    <property type="entry name" value="UBC_like"/>
    <property type="match status" value="1"/>
</dbReference>
<evidence type="ECO:0000259" key="5">
    <source>
        <dbReference type="Pfam" id="PF23009"/>
    </source>
</evidence>
<dbReference type="PANTHER" id="PTHR12389">
    <property type="entry name" value="ZINC FINGER PROTEIN 294"/>
    <property type="match status" value="1"/>
</dbReference>
<feature type="coiled-coil region" evidence="2">
    <location>
        <begin position="1107"/>
        <end position="1134"/>
    </location>
</feature>
<keyword evidence="1" id="KW-0479">Metal-binding</keyword>
<dbReference type="Pfam" id="PF22958">
    <property type="entry name" value="Ltn1_1st"/>
    <property type="match status" value="1"/>
</dbReference>
<evidence type="ECO:0000313" key="7">
    <source>
        <dbReference type="Proteomes" id="UP000662931"/>
    </source>
</evidence>
<name>A0A875RVY4_EENNA</name>
<dbReference type="EMBL" id="CP064815">
    <property type="protein sequence ID" value="QPG75897.1"/>
    <property type="molecule type" value="Genomic_DNA"/>
</dbReference>
<keyword evidence="1" id="KW-0808">Transferase</keyword>
<dbReference type="KEGG" id="bnn:FOA43_003283"/>
<accession>A0A875RVY4</accession>
<dbReference type="UniPathway" id="UPA00143"/>
<dbReference type="RefSeq" id="XP_038779462.1">
    <property type="nucleotide sequence ID" value="XM_038923534.1"/>
</dbReference>
<dbReference type="GO" id="GO:0016567">
    <property type="term" value="P:protein ubiquitination"/>
    <property type="evidence" value="ECO:0007669"/>
    <property type="project" value="UniProtKB-UniPathway"/>
</dbReference>